<gene>
    <name evidence="1" type="ORF">PRUB_a4154</name>
</gene>
<evidence type="ECO:0000313" key="1">
    <source>
        <dbReference type="EMBL" id="KAF7785483.1"/>
    </source>
</evidence>
<protein>
    <submittedName>
        <fullName evidence="1">Uncharacterized protein</fullName>
    </submittedName>
</protein>
<dbReference type="Proteomes" id="UP000016480">
    <property type="component" value="Unassembled WGS sequence"/>
</dbReference>
<sequence length="42" mass="4740">MATRTLARQITRNTPTFKAAAQHKQTCQSPDPCCYVKKIAIF</sequence>
<dbReference type="EMBL" id="AHCD03000036">
    <property type="protein sequence ID" value="KAF7785483.1"/>
    <property type="molecule type" value="Genomic_DNA"/>
</dbReference>
<comment type="caution">
    <text evidence="1">The sequence shown here is derived from an EMBL/GenBank/DDBJ whole genome shotgun (WGS) entry which is preliminary data.</text>
</comment>
<evidence type="ECO:0000313" key="2">
    <source>
        <dbReference type="Proteomes" id="UP000016480"/>
    </source>
</evidence>
<dbReference type="AlphaFoldDB" id="A0A8T0C4C1"/>
<reference evidence="1 2" key="1">
    <citation type="journal article" date="2012" name="J. Bacteriol.">
        <title>Genome sequence of the cycloprodigiosin-producing bacterial strain Pseudoalteromonas rubra ATCC 29570(T).</title>
        <authorList>
            <person name="Xie B.B."/>
            <person name="Shu Y.L."/>
            <person name="Qin Q.L."/>
            <person name="Rong J.C."/>
            <person name="Zhang X.Y."/>
            <person name="Chen X.L."/>
            <person name="Zhou B.C."/>
            <person name="Zhang Y.Z."/>
        </authorList>
    </citation>
    <scope>NUCLEOTIDE SEQUENCE [LARGE SCALE GENOMIC DNA]</scope>
    <source>
        <strain evidence="1 2">DSM 6842</strain>
    </source>
</reference>
<name>A0A8T0C4C1_9GAMM</name>
<accession>A0A8T0C4C1</accession>
<organism evidence="1 2">
    <name type="scientific">Pseudoalteromonas rubra</name>
    <dbReference type="NCBI Taxonomy" id="43658"/>
    <lineage>
        <taxon>Bacteria</taxon>
        <taxon>Pseudomonadati</taxon>
        <taxon>Pseudomonadota</taxon>
        <taxon>Gammaproteobacteria</taxon>
        <taxon>Alteromonadales</taxon>
        <taxon>Pseudoalteromonadaceae</taxon>
        <taxon>Pseudoalteromonas</taxon>
    </lineage>
</organism>
<proteinExistence type="predicted"/>